<reference evidence="3" key="1">
    <citation type="submission" date="2016-06" db="EMBL/GenBank/DDBJ databases">
        <title>Parallel loss of symbiosis genes in relatives of nitrogen-fixing non-legume Parasponia.</title>
        <authorList>
            <person name="Van Velzen R."/>
            <person name="Holmer R."/>
            <person name="Bu F."/>
            <person name="Rutten L."/>
            <person name="Van Zeijl A."/>
            <person name="Liu W."/>
            <person name="Santuari L."/>
            <person name="Cao Q."/>
            <person name="Sharma T."/>
            <person name="Shen D."/>
            <person name="Roswanjaya Y."/>
            <person name="Wardhani T."/>
            <person name="Kalhor M.S."/>
            <person name="Jansen J."/>
            <person name="Van den Hoogen J."/>
            <person name="Gungor B."/>
            <person name="Hartog M."/>
            <person name="Hontelez J."/>
            <person name="Verver J."/>
            <person name="Yang W.-C."/>
            <person name="Schijlen E."/>
            <person name="Repin R."/>
            <person name="Schilthuizen M."/>
            <person name="Schranz E."/>
            <person name="Heidstra R."/>
            <person name="Miyata K."/>
            <person name="Fedorova E."/>
            <person name="Kohlen W."/>
            <person name="Bisseling T."/>
            <person name="Smit S."/>
            <person name="Geurts R."/>
        </authorList>
    </citation>
    <scope>NUCLEOTIDE SEQUENCE [LARGE SCALE GENOMIC DNA]</scope>
    <source>
        <strain evidence="3">cv. WU1-14</strain>
    </source>
</reference>
<sequence>MSSRTLEHMNSRRYQTRLLAILLSGELIMTSNMVVLLSCSHYNILLFVPRL</sequence>
<gene>
    <name evidence="2" type="ORF">PanWU01x14_333610</name>
</gene>
<keyword evidence="1" id="KW-0812">Transmembrane</keyword>
<keyword evidence="1" id="KW-0472">Membrane</keyword>
<dbReference type="AlphaFoldDB" id="A0A2P5AGT6"/>
<evidence type="ECO:0000256" key="1">
    <source>
        <dbReference type="SAM" id="Phobius"/>
    </source>
</evidence>
<evidence type="ECO:0000313" key="2">
    <source>
        <dbReference type="EMBL" id="PON35759.1"/>
    </source>
</evidence>
<proteinExistence type="predicted"/>
<dbReference type="Proteomes" id="UP000237105">
    <property type="component" value="Unassembled WGS sequence"/>
</dbReference>
<accession>A0A2P5AGT6</accession>
<dbReference type="EMBL" id="JXTB01000597">
    <property type="protein sequence ID" value="PON35759.1"/>
    <property type="molecule type" value="Genomic_DNA"/>
</dbReference>
<feature type="non-terminal residue" evidence="2">
    <location>
        <position position="51"/>
    </location>
</feature>
<comment type="caution">
    <text evidence="2">The sequence shown here is derived from an EMBL/GenBank/DDBJ whole genome shotgun (WGS) entry which is preliminary data.</text>
</comment>
<keyword evidence="3" id="KW-1185">Reference proteome</keyword>
<name>A0A2P5AGT6_PARAD</name>
<organism evidence="2 3">
    <name type="scientific">Parasponia andersonii</name>
    <name type="common">Sponia andersonii</name>
    <dbReference type="NCBI Taxonomy" id="3476"/>
    <lineage>
        <taxon>Eukaryota</taxon>
        <taxon>Viridiplantae</taxon>
        <taxon>Streptophyta</taxon>
        <taxon>Embryophyta</taxon>
        <taxon>Tracheophyta</taxon>
        <taxon>Spermatophyta</taxon>
        <taxon>Magnoliopsida</taxon>
        <taxon>eudicotyledons</taxon>
        <taxon>Gunneridae</taxon>
        <taxon>Pentapetalae</taxon>
        <taxon>rosids</taxon>
        <taxon>fabids</taxon>
        <taxon>Rosales</taxon>
        <taxon>Cannabaceae</taxon>
        <taxon>Parasponia</taxon>
    </lineage>
</organism>
<keyword evidence="1" id="KW-1133">Transmembrane helix</keyword>
<feature type="transmembrane region" description="Helical" evidence="1">
    <location>
        <begin position="21"/>
        <end position="44"/>
    </location>
</feature>
<evidence type="ECO:0000313" key="3">
    <source>
        <dbReference type="Proteomes" id="UP000237105"/>
    </source>
</evidence>
<protein>
    <submittedName>
        <fullName evidence="2">Uncharacterized protein</fullName>
    </submittedName>
</protein>